<evidence type="ECO:0000256" key="2">
    <source>
        <dbReference type="ARBA" id="ARBA00004651"/>
    </source>
</evidence>
<dbReference type="PANTHER" id="PTHR35864">
    <property type="entry name" value="ZINC METALLOPROTEASE MJ0611-RELATED"/>
    <property type="match status" value="1"/>
</dbReference>
<keyword evidence="16" id="KW-1185">Reference proteome</keyword>
<dbReference type="AlphaFoldDB" id="A0A1M4WTG6"/>
<dbReference type="GO" id="GO:0005886">
    <property type="term" value="C:plasma membrane"/>
    <property type="evidence" value="ECO:0007669"/>
    <property type="project" value="UniProtKB-SubCell"/>
</dbReference>
<dbReference type="GO" id="GO:0046872">
    <property type="term" value="F:metal ion binding"/>
    <property type="evidence" value="ECO:0007669"/>
    <property type="project" value="UniProtKB-KW"/>
</dbReference>
<feature type="domain" description="Peptidase M50" evidence="14">
    <location>
        <begin position="112"/>
        <end position="178"/>
    </location>
</feature>
<name>A0A1M4WTG6_9CLOT</name>
<dbReference type="InterPro" id="IPR008915">
    <property type="entry name" value="Peptidase_M50"/>
</dbReference>
<comment type="cofactor">
    <cofactor evidence="1">
        <name>Zn(2+)</name>
        <dbReference type="ChEBI" id="CHEBI:29105"/>
    </cofactor>
</comment>
<dbReference type="GO" id="GO:0008237">
    <property type="term" value="F:metallopeptidase activity"/>
    <property type="evidence" value="ECO:0007669"/>
    <property type="project" value="UniProtKB-KW"/>
</dbReference>
<evidence type="ECO:0000256" key="1">
    <source>
        <dbReference type="ARBA" id="ARBA00001947"/>
    </source>
</evidence>
<dbReference type="STRING" id="1533.SAMN05443638_1147"/>
<evidence type="ECO:0000256" key="13">
    <source>
        <dbReference type="SAM" id="Phobius"/>
    </source>
</evidence>
<evidence type="ECO:0000256" key="4">
    <source>
        <dbReference type="ARBA" id="ARBA00022475"/>
    </source>
</evidence>
<gene>
    <name evidence="15" type="ORF">SAMN05443638_1147</name>
</gene>
<proteinExistence type="inferred from homology"/>
<evidence type="ECO:0000256" key="11">
    <source>
        <dbReference type="ARBA" id="ARBA00023049"/>
    </source>
</evidence>
<evidence type="ECO:0000256" key="9">
    <source>
        <dbReference type="ARBA" id="ARBA00022833"/>
    </source>
</evidence>
<evidence type="ECO:0000259" key="14">
    <source>
        <dbReference type="Pfam" id="PF02163"/>
    </source>
</evidence>
<protein>
    <submittedName>
        <fullName evidence="15">Zn-dependent protease (Includes SpoIVFB)</fullName>
    </submittedName>
</protein>
<evidence type="ECO:0000313" key="16">
    <source>
        <dbReference type="Proteomes" id="UP000184035"/>
    </source>
</evidence>
<evidence type="ECO:0000256" key="5">
    <source>
        <dbReference type="ARBA" id="ARBA00022670"/>
    </source>
</evidence>
<evidence type="ECO:0000256" key="12">
    <source>
        <dbReference type="ARBA" id="ARBA00023136"/>
    </source>
</evidence>
<reference evidence="15 16" key="1">
    <citation type="submission" date="2016-11" db="EMBL/GenBank/DDBJ databases">
        <authorList>
            <person name="Jaros S."/>
            <person name="Januszkiewicz K."/>
            <person name="Wedrychowicz H."/>
        </authorList>
    </citation>
    <scope>NUCLEOTIDE SEQUENCE [LARGE SCALE GENOMIC DNA]</scope>
    <source>
        <strain evidence="15 16">DSM 2631</strain>
    </source>
</reference>
<dbReference type="EMBL" id="FQVM01000014">
    <property type="protein sequence ID" value="SHE84519.1"/>
    <property type="molecule type" value="Genomic_DNA"/>
</dbReference>
<keyword evidence="4" id="KW-1003">Cell membrane</keyword>
<keyword evidence="10 13" id="KW-1133">Transmembrane helix</keyword>
<feature type="transmembrane region" description="Helical" evidence="13">
    <location>
        <begin position="181"/>
        <end position="202"/>
    </location>
</feature>
<feature type="transmembrane region" description="Helical" evidence="13">
    <location>
        <begin position="53"/>
        <end position="72"/>
    </location>
</feature>
<feature type="transmembrane region" description="Helical" evidence="13">
    <location>
        <begin position="92"/>
        <end position="118"/>
    </location>
</feature>
<comment type="similarity">
    <text evidence="3">Belongs to the peptidase M50B family.</text>
</comment>
<dbReference type="InterPro" id="IPR044537">
    <property type="entry name" value="Rip2-like"/>
</dbReference>
<keyword evidence="6 13" id="KW-0812">Transmembrane</keyword>
<sequence>MTGAVKLQMLNYLTMIPGILLAFTFHEYAHARVADMLGDKTPRYEGRLTLNPLAHLDLVGTLLIIISGFGWAKPVTVNRRAFKNYYKDDLKVSIAGPLANLMVAILSGFLLGVIVKIAQFSDAGTILGILSKIFKVSIILNVNLFIFNLLPIPGFDGFNVLVDMFPKFFYKYIDKFYKYQYILLFGAVIISPYIISTPAYYITDSILSLVNIIMF</sequence>
<evidence type="ECO:0000256" key="3">
    <source>
        <dbReference type="ARBA" id="ARBA00007931"/>
    </source>
</evidence>
<keyword evidence="5 15" id="KW-0645">Protease</keyword>
<keyword evidence="8" id="KW-0378">Hydrolase</keyword>
<evidence type="ECO:0000256" key="6">
    <source>
        <dbReference type="ARBA" id="ARBA00022692"/>
    </source>
</evidence>
<comment type="subcellular location">
    <subcellularLocation>
        <location evidence="2">Cell membrane</location>
        <topology evidence="2">Multi-pass membrane protein</topology>
    </subcellularLocation>
</comment>
<feature type="transmembrane region" description="Helical" evidence="13">
    <location>
        <begin position="12"/>
        <end position="33"/>
    </location>
</feature>
<organism evidence="15 16">
    <name type="scientific">Clostridium fallax</name>
    <dbReference type="NCBI Taxonomy" id="1533"/>
    <lineage>
        <taxon>Bacteria</taxon>
        <taxon>Bacillati</taxon>
        <taxon>Bacillota</taxon>
        <taxon>Clostridia</taxon>
        <taxon>Eubacteriales</taxon>
        <taxon>Clostridiaceae</taxon>
        <taxon>Clostridium</taxon>
    </lineage>
</organism>
<evidence type="ECO:0000256" key="10">
    <source>
        <dbReference type="ARBA" id="ARBA00022989"/>
    </source>
</evidence>
<evidence type="ECO:0000313" key="15">
    <source>
        <dbReference type="EMBL" id="SHE84519.1"/>
    </source>
</evidence>
<keyword evidence="11" id="KW-0482">Metalloprotease</keyword>
<accession>A0A1M4WTG6</accession>
<feature type="transmembrane region" description="Helical" evidence="13">
    <location>
        <begin position="138"/>
        <end position="161"/>
    </location>
</feature>
<keyword evidence="7" id="KW-0479">Metal-binding</keyword>
<dbReference type="InterPro" id="IPR052348">
    <property type="entry name" value="Metallopeptidase_M50B"/>
</dbReference>
<evidence type="ECO:0000256" key="7">
    <source>
        <dbReference type="ARBA" id="ARBA00022723"/>
    </source>
</evidence>
<dbReference type="RefSeq" id="WP_072896061.1">
    <property type="nucleotide sequence ID" value="NZ_FQVM01000014.1"/>
</dbReference>
<dbReference type="GO" id="GO:0006508">
    <property type="term" value="P:proteolysis"/>
    <property type="evidence" value="ECO:0007669"/>
    <property type="project" value="UniProtKB-KW"/>
</dbReference>
<dbReference type="Proteomes" id="UP000184035">
    <property type="component" value="Unassembled WGS sequence"/>
</dbReference>
<keyword evidence="9" id="KW-0862">Zinc</keyword>
<dbReference type="PANTHER" id="PTHR35864:SF1">
    <property type="entry name" value="ZINC METALLOPROTEASE YWHC-RELATED"/>
    <property type="match status" value="1"/>
</dbReference>
<keyword evidence="12 13" id="KW-0472">Membrane</keyword>
<dbReference type="Pfam" id="PF02163">
    <property type="entry name" value="Peptidase_M50"/>
    <property type="match status" value="1"/>
</dbReference>
<evidence type="ECO:0000256" key="8">
    <source>
        <dbReference type="ARBA" id="ARBA00022801"/>
    </source>
</evidence>
<dbReference type="CDD" id="cd06158">
    <property type="entry name" value="S2P-M50_like_1"/>
    <property type="match status" value="1"/>
</dbReference>